<evidence type="ECO:0000256" key="7">
    <source>
        <dbReference type="ARBA" id="ARBA00023212"/>
    </source>
</evidence>
<dbReference type="PANTHER" id="PTHR21648:SF0">
    <property type="entry name" value="RADIAL SPOKE HEAD PROTEIN 3 HOMOLOG"/>
    <property type="match status" value="1"/>
</dbReference>
<feature type="region of interest" description="Disordered" evidence="10">
    <location>
        <begin position="347"/>
        <end position="366"/>
    </location>
</feature>
<evidence type="ECO:0000313" key="11">
    <source>
        <dbReference type="EMBL" id="KAK8900096.1"/>
    </source>
</evidence>
<feature type="coiled-coil region" evidence="9">
    <location>
        <begin position="170"/>
        <end position="226"/>
    </location>
</feature>
<evidence type="ECO:0000256" key="5">
    <source>
        <dbReference type="ARBA" id="ARBA00022846"/>
    </source>
</evidence>
<keyword evidence="8" id="KW-0966">Cell projection</keyword>
<keyword evidence="3" id="KW-0963">Cytoplasm</keyword>
<keyword evidence="6" id="KW-0969">Cilium</keyword>
<feature type="compositionally biased region" description="Basic and acidic residues" evidence="10">
    <location>
        <begin position="15"/>
        <end position="25"/>
    </location>
</feature>
<comment type="subcellular location">
    <subcellularLocation>
        <location evidence="1">Cytoplasm</location>
        <location evidence="1">Cytoskeleton</location>
        <location evidence="1">Flagellum axoneme</location>
    </subcellularLocation>
</comment>
<keyword evidence="4" id="KW-0597">Phosphoprotein</keyword>
<feature type="region of interest" description="Disordered" evidence="10">
    <location>
        <begin position="1"/>
        <end position="82"/>
    </location>
</feature>
<dbReference type="EMBL" id="JAPFFF010000001">
    <property type="protein sequence ID" value="KAK8900096.1"/>
    <property type="molecule type" value="Genomic_DNA"/>
</dbReference>
<evidence type="ECO:0000256" key="4">
    <source>
        <dbReference type="ARBA" id="ARBA00022553"/>
    </source>
</evidence>
<dbReference type="InterPro" id="IPR009290">
    <property type="entry name" value="Radial_spoke_3"/>
</dbReference>
<evidence type="ECO:0000256" key="9">
    <source>
        <dbReference type="SAM" id="Coils"/>
    </source>
</evidence>
<evidence type="ECO:0000256" key="8">
    <source>
        <dbReference type="ARBA" id="ARBA00023273"/>
    </source>
</evidence>
<protein>
    <recommendedName>
        <fullName evidence="13">Radial spoke protein 3</fullName>
    </recommendedName>
</protein>
<evidence type="ECO:0008006" key="13">
    <source>
        <dbReference type="Google" id="ProtNLM"/>
    </source>
</evidence>
<comment type="caution">
    <text evidence="11">The sequence shown here is derived from an EMBL/GenBank/DDBJ whole genome shotgun (WGS) entry which is preliminary data.</text>
</comment>
<evidence type="ECO:0000313" key="12">
    <source>
        <dbReference type="Proteomes" id="UP001470230"/>
    </source>
</evidence>
<evidence type="ECO:0000256" key="2">
    <source>
        <dbReference type="ARBA" id="ARBA00006737"/>
    </source>
</evidence>
<evidence type="ECO:0000256" key="1">
    <source>
        <dbReference type="ARBA" id="ARBA00004611"/>
    </source>
</evidence>
<proteinExistence type="inferred from homology"/>
<keyword evidence="9" id="KW-0175">Coiled coil</keyword>
<evidence type="ECO:0000256" key="10">
    <source>
        <dbReference type="SAM" id="MobiDB-lite"/>
    </source>
</evidence>
<organism evidence="11 12">
    <name type="scientific">Tritrichomonas musculus</name>
    <dbReference type="NCBI Taxonomy" id="1915356"/>
    <lineage>
        <taxon>Eukaryota</taxon>
        <taxon>Metamonada</taxon>
        <taxon>Parabasalia</taxon>
        <taxon>Tritrichomonadida</taxon>
        <taxon>Tritrichomonadidae</taxon>
        <taxon>Tritrichomonas</taxon>
    </lineage>
</organism>
<dbReference type="PANTHER" id="PTHR21648">
    <property type="entry name" value="FLAGELLAR RADIAL SPOKE PROTEIN 3"/>
    <property type="match status" value="1"/>
</dbReference>
<keyword evidence="5" id="KW-0282">Flagellum</keyword>
<keyword evidence="12" id="KW-1185">Reference proteome</keyword>
<keyword evidence="7" id="KW-0206">Cytoskeleton</keyword>
<comment type="similarity">
    <text evidence="2">Belongs to the flagellar radial spoke RSP3 family.</text>
</comment>
<dbReference type="Proteomes" id="UP001470230">
    <property type="component" value="Unassembled WGS sequence"/>
</dbReference>
<evidence type="ECO:0000256" key="6">
    <source>
        <dbReference type="ARBA" id="ARBA00023069"/>
    </source>
</evidence>
<evidence type="ECO:0000256" key="3">
    <source>
        <dbReference type="ARBA" id="ARBA00022490"/>
    </source>
</evidence>
<reference evidence="11 12" key="1">
    <citation type="submission" date="2024-04" db="EMBL/GenBank/DDBJ databases">
        <title>Tritrichomonas musculus Genome.</title>
        <authorList>
            <person name="Alves-Ferreira E."/>
            <person name="Grigg M."/>
            <person name="Lorenzi H."/>
            <person name="Galac M."/>
        </authorList>
    </citation>
    <scope>NUCLEOTIDE SEQUENCE [LARGE SCALE GENOMIC DNA]</scope>
    <source>
        <strain evidence="11 12">EAF2021</strain>
    </source>
</reference>
<sequence length="366" mass="42859">MLEGAFSFQAGARPIEQRPKYRNDSRSSNGPCLITVDPRVCRGSTFTKHKMQQQEQVQTQRPRRKLPSPRTRDFQSTSYDVPQPRENRIDLEIQTEPYLQEVEEKPVEVNIETQTDAFLDRPTTPPYIPPKNGIDIEIQVEEADLFDFDFEVQPIVSTIVGKTLEQAFLEVNEEEELANIRRHKEAIEHQRNVELADVQRLEEAERRKFEEKQRRIEERLRVEAEQAELRAKVAARGFGEFFVSDLMGDAISLLERRGYFYDEVEREIDTTFMPWLDKAMEEASQTRVLTDTIEEKIQQVATDVEEKQRGQFEIDTGIQCDMQTNKQQLLLRKMLIEDLANQKIRKALEGKKKKNETHNEEEESEN</sequence>
<accession>A0ABR2LAS8</accession>
<dbReference type="Pfam" id="PF06098">
    <property type="entry name" value="Radial_spoke_3"/>
    <property type="match status" value="1"/>
</dbReference>
<name>A0ABR2LAS8_9EUKA</name>
<gene>
    <name evidence="11" type="ORF">M9Y10_002419</name>
</gene>